<feature type="transmembrane region" description="Helical" evidence="11">
    <location>
        <begin position="236"/>
        <end position="259"/>
    </location>
</feature>
<accession>A0ABN8LVS1</accession>
<keyword evidence="9" id="KW-0807">Transducer</keyword>
<keyword evidence="4 11" id="KW-0812">Transmembrane</keyword>
<dbReference type="SUPFAM" id="SSF81321">
    <property type="entry name" value="Family A G protein-coupled receptor-like"/>
    <property type="match status" value="1"/>
</dbReference>
<reference evidence="13 14" key="1">
    <citation type="submission" date="2022-05" db="EMBL/GenBank/DDBJ databases">
        <authorList>
            <consortium name="Genoscope - CEA"/>
            <person name="William W."/>
        </authorList>
    </citation>
    <scope>NUCLEOTIDE SEQUENCE [LARGE SCALE GENOMIC DNA]</scope>
</reference>
<keyword evidence="7 11" id="KW-0472">Membrane</keyword>
<dbReference type="Pfam" id="PF00001">
    <property type="entry name" value="7tm_1"/>
    <property type="match status" value="1"/>
</dbReference>
<dbReference type="InterPro" id="IPR017452">
    <property type="entry name" value="GPCR_Rhodpsn_7TM"/>
</dbReference>
<keyword evidence="8" id="KW-0675">Receptor</keyword>
<organism evidence="13 14">
    <name type="scientific">Porites evermanni</name>
    <dbReference type="NCBI Taxonomy" id="104178"/>
    <lineage>
        <taxon>Eukaryota</taxon>
        <taxon>Metazoa</taxon>
        <taxon>Cnidaria</taxon>
        <taxon>Anthozoa</taxon>
        <taxon>Hexacorallia</taxon>
        <taxon>Scleractinia</taxon>
        <taxon>Fungiina</taxon>
        <taxon>Poritidae</taxon>
        <taxon>Porites</taxon>
    </lineage>
</organism>
<feature type="transmembrane region" description="Helical" evidence="11">
    <location>
        <begin position="89"/>
        <end position="110"/>
    </location>
</feature>
<keyword evidence="3" id="KW-1003">Cell membrane</keyword>
<proteinExistence type="inferred from homology"/>
<evidence type="ECO:0000256" key="6">
    <source>
        <dbReference type="ARBA" id="ARBA00023040"/>
    </source>
</evidence>
<gene>
    <name evidence="13" type="ORF">PEVE_00010370</name>
</gene>
<comment type="subcellular location">
    <subcellularLocation>
        <location evidence="1">Cell membrane</location>
        <topology evidence="1">Multi-pass membrane protein</topology>
    </subcellularLocation>
</comment>
<keyword evidence="5 11" id="KW-1133">Transmembrane helix</keyword>
<evidence type="ECO:0000313" key="13">
    <source>
        <dbReference type="EMBL" id="CAH3021208.1"/>
    </source>
</evidence>
<comment type="caution">
    <text evidence="13">The sequence shown here is derived from an EMBL/GenBank/DDBJ whole genome shotgun (WGS) entry which is preliminary data.</text>
</comment>
<evidence type="ECO:0000256" key="8">
    <source>
        <dbReference type="ARBA" id="ARBA00023170"/>
    </source>
</evidence>
<dbReference type="Gene3D" id="1.20.1070.10">
    <property type="entry name" value="Rhodopsin 7-helix transmembrane proteins"/>
    <property type="match status" value="1"/>
</dbReference>
<evidence type="ECO:0000256" key="10">
    <source>
        <dbReference type="SAM" id="MobiDB-lite"/>
    </source>
</evidence>
<dbReference type="PRINTS" id="PR01012">
    <property type="entry name" value="NRPEPTIDEYR"/>
</dbReference>
<evidence type="ECO:0000256" key="2">
    <source>
        <dbReference type="ARBA" id="ARBA00010663"/>
    </source>
</evidence>
<dbReference type="InterPro" id="IPR000611">
    <property type="entry name" value="NPY_rcpt"/>
</dbReference>
<dbReference type="PRINTS" id="PR00237">
    <property type="entry name" value="GPCRRHODOPSN"/>
</dbReference>
<feature type="transmembrane region" description="Helical" evidence="11">
    <location>
        <begin position="51"/>
        <end position="69"/>
    </location>
</feature>
<dbReference type="PANTHER" id="PTHR24228">
    <property type="entry name" value="B2 BRADYKININ RECEPTOR/ANGIOTENSIN II RECEPTOR"/>
    <property type="match status" value="1"/>
</dbReference>
<dbReference type="InterPro" id="IPR000276">
    <property type="entry name" value="GPCR_Rhodpsn"/>
</dbReference>
<evidence type="ECO:0000256" key="4">
    <source>
        <dbReference type="ARBA" id="ARBA00022692"/>
    </source>
</evidence>
<evidence type="ECO:0000313" key="14">
    <source>
        <dbReference type="Proteomes" id="UP001159427"/>
    </source>
</evidence>
<evidence type="ECO:0000256" key="11">
    <source>
        <dbReference type="SAM" id="Phobius"/>
    </source>
</evidence>
<keyword evidence="6" id="KW-0297">G-protein coupled receptor</keyword>
<dbReference type="EMBL" id="CALNXI010000173">
    <property type="protein sequence ID" value="CAH3021208.1"/>
    <property type="molecule type" value="Genomic_DNA"/>
</dbReference>
<feature type="transmembrane region" description="Helical" evidence="11">
    <location>
        <begin position="177"/>
        <end position="200"/>
    </location>
</feature>
<dbReference type="CDD" id="cd00637">
    <property type="entry name" value="7tm_classA_rhodopsin-like"/>
    <property type="match status" value="1"/>
</dbReference>
<feature type="region of interest" description="Disordered" evidence="10">
    <location>
        <begin position="326"/>
        <end position="345"/>
    </location>
</feature>
<evidence type="ECO:0000256" key="1">
    <source>
        <dbReference type="ARBA" id="ARBA00004651"/>
    </source>
</evidence>
<protein>
    <recommendedName>
        <fullName evidence="12">G-protein coupled receptors family 1 profile domain-containing protein</fullName>
    </recommendedName>
</protein>
<evidence type="ECO:0000256" key="7">
    <source>
        <dbReference type="ARBA" id="ARBA00023136"/>
    </source>
</evidence>
<dbReference type="PROSITE" id="PS50262">
    <property type="entry name" value="G_PROTEIN_RECEP_F1_2"/>
    <property type="match status" value="1"/>
</dbReference>
<feature type="transmembrane region" description="Helical" evidence="11">
    <location>
        <begin position="20"/>
        <end position="39"/>
    </location>
</feature>
<evidence type="ECO:0000256" key="3">
    <source>
        <dbReference type="ARBA" id="ARBA00022475"/>
    </source>
</evidence>
<evidence type="ECO:0000256" key="9">
    <source>
        <dbReference type="ARBA" id="ARBA00023224"/>
    </source>
</evidence>
<feature type="transmembrane region" description="Helical" evidence="11">
    <location>
        <begin position="131"/>
        <end position="152"/>
    </location>
</feature>
<name>A0ABN8LVS1_9CNID</name>
<evidence type="ECO:0000256" key="5">
    <source>
        <dbReference type="ARBA" id="ARBA00022989"/>
    </source>
</evidence>
<feature type="domain" description="G-protein coupled receptors family 1 profile" evidence="12">
    <location>
        <begin position="31"/>
        <end position="290"/>
    </location>
</feature>
<dbReference type="Proteomes" id="UP001159427">
    <property type="component" value="Unassembled WGS sequence"/>
</dbReference>
<evidence type="ECO:0000259" key="12">
    <source>
        <dbReference type="PROSITE" id="PS50262"/>
    </source>
</evidence>
<keyword evidence="14" id="KW-1185">Reference proteome</keyword>
<feature type="transmembrane region" description="Helical" evidence="11">
    <location>
        <begin position="271"/>
        <end position="293"/>
    </location>
</feature>
<sequence length="345" mass="38613">MSSLSLGHRDAGIVALESTSLIILNVVSLLGNTAICLAVYRNKQLRTITNLYIIALAICDLTSAVIVMPSSSVVLVKGEWIFGDVFCNLQGFFVVMNIYASPCLMTLTAINRYVRICRTGIYHKLFSKRKSMLWIFAVYATVTAYIVTQVLVGNQKIQFVSGYAVCSTTHLGETAKLIHYSIIVPAFVVGPIILTTLCYYKVFRCIRRHNKDLATSLRTGSSAALSISRRELRVSISLFVVVIVFAFCWIPLWILALLFRFQLVDSLSRHVTLFIMFLVFISSTVNPFIYAGINTSFRREFGRIANFCSPPSEQESSSFQLGQLKKTTDEEQRNKSVCSEELNAV</sequence>
<comment type="similarity">
    <text evidence="2">Belongs to the G-protein coupled receptor 1 family.</text>
</comment>
<dbReference type="PANTHER" id="PTHR24228:SF59">
    <property type="entry name" value="NEUROPEPTIDE RECEPTOR 15"/>
    <property type="match status" value="1"/>
</dbReference>